<dbReference type="SMART" id="SM00421">
    <property type="entry name" value="HTH_LUXR"/>
    <property type="match status" value="1"/>
</dbReference>
<dbReference type="CDD" id="cd06170">
    <property type="entry name" value="LuxR_C_like"/>
    <property type="match status" value="1"/>
</dbReference>
<dbReference type="AlphaFoldDB" id="A0A2T0K809"/>
<dbReference type="PANTHER" id="PTHR16305">
    <property type="entry name" value="TESTICULAR SOLUBLE ADENYLYL CYCLASE"/>
    <property type="match status" value="1"/>
</dbReference>
<dbReference type="PRINTS" id="PR00038">
    <property type="entry name" value="HTHLUXR"/>
</dbReference>
<dbReference type="SUPFAM" id="SSF46894">
    <property type="entry name" value="C-terminal effector domain of the bipartite response regulators"/>
    <property type="match status" value="1"/>
</dbReference>
<dbReference type="GO" id="GO:0005737">
    <property type="term" value="C:cytoplasm"/>
    <property type="evidence" value="ECO:0007669"/>
    <property type="project" value="TreeGrafter"/>
</dbReference>
<dbReference type="InterPro" id="IPR041664">
    <property type="entry name" value="AAA_16"/>
</dbReference>
<dbReference type="Gene3D" id="3.40.50.300">
    <property type="entry name" value="P-loop containing nucleotide triphosphate hydrolases"/>
    <property type="match status" value="1"/>
</dbReference>
<dbReference type="PROSITE" id="PS50043">
    <property type="entry name" value="HTH_LUXR_2"/>
    <property type="match status" value="1"/>
</dbReference>
<gene>
    <name evidence="5" type="ORF">CLV67_11131</name>
</gene>
<accession>A0A2T0K809</accession>
<keyword evidence="3" id="KW-0732">Signal</keyword>
<dbReference type="GO" id="GO:0006355">
    <property type="term" value="P:regulation of DNA-templated transcription"/>
    <property type="evidence" value="ECO:0007669"/>
    <property type="project" value="InterPro"/>
</dbReference>
<keyword evidence="1" id="KW-0547">Nucleotide-binding</keyword>
<feature type="chain" id="PRO_5039552442" evidence="3">
    <location>
        <begin position="25"/>
        <end position="924"/>
    </location>
</feature>
<dbReference type="EMBL" id="PVMZ01000011">
    <property type="protein sequence ID" value="PRX18884.1"/>
    <property type="molecule type" value="Genomic_DNA"/>
</dbReference>
<comment type="caution">
    <text evidence="5">The sequence shown here is derived from an EMBL/GenBank/DDBJ whole genome shotgun (WGS) entry which is preliminary data.</text>
</comment>
<dbReference type="PANTHER" id="PTHR16305:SF35">
    <property type="entry name" value="TRANSCRIPTIONAL ACTIVATOR DOMAIN"/>
    <property type="match status" value="1"/>
</dbReference>
<dbReference type="PROSITE" id="PS00622">
    <property type="entry name" value="HTH_LUXR_1"/>
    <property type="match status" value="1"/>
</dbReference>
<feature type="domain" description="HTH luxR-type" evidence="4">
    <location>
        <begin position="859"/>
        <end position="924"/>
    </location>
</feature>
<dbReference type="Proteomes" id="UP000239415">
    <property type="component" value="Unassembled WGS sequence"/>
</dbReference>
<feature type="signal peptide" evidence="3">
    <location>
        <begin position="1"/>
        <end position="24"/>
    </location>
</feature>
<evidence type="ECO:0000313" key="6">
    <source>
        <dbReference type="Proteomes" id="UP000239415"/>
    </source>
</evidence>
<evidence type="ECO:0000313" key="5">
    <source>
        <dbReference type="EMBL" id="PRX18884.1"/>
    </source>
</evidence>
<evidence type="ECO:0000256" key="2">
    <source>
        <dbReference type="ARBA" id="ARBA00022840"/>
    </source>
</evidence>
<evidence type="ECO:0000259" key="4">
    <source>
        <dbReference type="PROSITE" id="PS50043"/>
    </source>
</evidence>
<keyword evidence="2" id="KW-0067">ATP-binding</keyword>
<evidence type="ECO:0000256" key="1">
    <source>
        <dbReference type="ARBA" id="ARBA00022741"/>
    </source>
</evidence>
<dbReference type="InterPro" id="IPR027417">
    <property type="entry name" value="P-loop_NTPase"/>
</dbReference>
<evidence type="ECO:0000256" key="3">
    <source>
        <dbReference type="SAM" id="SignalP"/>
    </source>
</evidence>
<dbReference type="Gene3D" id="1.10.10.10">
    <property type="entry name" value="Winged helix-like DNA-binding domain superfamily/Winged helix DNA-binding domain"/>
    <property type="match status" value="1"/>
</dbReference>
<sequence length="924" mass="100317">MTPWRRRQARLRVLVYLHTMGATAGDASSAEIVGRDRERGELDEVLRSLPDGGRCLVLRGTPGVGKSALLRWVTGRAVEHGVAVLSTTAVEDEFGLPYAGLHLLAGQLRRGESRPETGRLRQAVAAEEPTALVAQALLDLVAALTADGPLLIVVDDAQWLDLASWNALMLASRRVSDDPVLILLSMRDGTRTTARLAETDLPQTVLEPLPAGAAAELLDRRAPDLRPDLRRLVLAEAAGNPLGLIELATGVQRSRPVAGRLPLTERLERAFARTVEELPAGARTFVRVAAVDDGPDEEEIRRAARLLHPGLDDSDVQVAVAEDIVRIHEGRVVFRHPLVRSAVRQAAGALRRREVHAALGQVIVPTDRRGLWHRAEAASGPDDQLAAELAAVGRDAQQRGALTFAVQAFERVARLSSDPRTQVQAMMTAARIGIEEGDPATNVRVLEALSQRSLPPEEQTIVANMRVAVDGQAWVGDDHLVRLLDALDSLARLGESTFAVEFLVAFSLRLYFSNPGPDLIDRVMELTGRLARPENEKEIIAIRASVAPVEQCAAVLPVVRRYLADPGFLDSNTTIEVPQAATAVGALPESLTLNARVLEVMRRQGMVGAVAEALVHYATTTAQMGNALAALTHATEGRRLNVELGRSRWVLTADLMLGRALALQGEVERALEIAAAVERVLLPIGAHPMLAHVQLLRGTAALAAGKPELAYDELAAIFDPTAVPYHVALRFWAVPSIVEAAVYGGRQEALRDLLSDLDVYADHGIPVLAVGVNHARAVLAETDEGFLCALAFDDLSQWPFEQARLRFAYGVWLRRQRRVSDARTQLRAAGEGFTVLGAVPWAQRADAELRATGERVERQPDVRQSLTPQELQITMLVTDGLSNREIAGRLFLSTRTVDSHLYRAFRKIGVSSRAELTKVLLGGR</sequence>
<dbReference type="OrthoDB" id="3514764at2"/>
<organism evidence="5 6">
    <name type="scientific">Actinoplanes italicus</name>
    <dbReference type="NCBI Taxonomy" id="113567"/>
    <lineage>
        <taxon>Bacteria</taxon>
        <taxon>Bacillati</taxon>
        <taxon>Actinomycetota</taxon>
        <taxon>Actinomycetes</taxon>
        <taxon>Micromonosporales</taxon>
        <taxon>Micromonosporaceae</taxon>
        <taxon>Actinoplanes</taxon>
    </lineage>
</organism>
<dbReference type="SUPFAM" id="SSF52540">
    <property type="entry name" value="P-loop containing nucleoside triphosphate hydrolases"/>
    <property type="match status" value="1"/>
</dbReference>
<dbReference type="Pfam" id="PF00196">
    <property type="entry name" value="GerE"/>
    <property type="match status" value="1"/>
</dbReference>
<dbReference type="InterPro" id="IPR011990">
    <property type="entry name" value="TPR-like_helical_dom_sf"/>
</dbReference>
<reference evidence="5 6" key="1">
    <citation type="submission" date="2018-03" db="EMBL/GenBank/DDBJ databases">
        <title>Genomic Encyclopedia of Archaeal and Bacterial Type Strains, Phase II (KMG-II): from individual species to whole genera.</title>
        <authorList>
            <person name="Goeker M."/>
        </authorList>
    </citation>
    <scope>NUCLEOTIDE SEQUENCE [LARGE SCALE GENOMIC DNA]</scope>
    <source>
        <strain evidence="5 6">DSM 43146</strain>
    </source>
</reference>
<protein>
    <submittedName>
        <fullName evidence="5">Regulatory LuxR family protein</fullName>
    </submittedName>
</protein>
<dbReference type="GO" id="GO:0004016">
    <property type="term" value="F:adenylate cyclase activity"/>
    <property type="evidence" value="ECO:0007669"/>
    <property type="project" value="TreeGrafter"/>
</dbReference>
<name>A0A2T0K809_9ACTN</name>
<dbReference type="GO" id="GO:0003677">
    <property type="term" value="F:DNA binding"/>
    <property type="evidence" value="ECO:0007669"/>
    <property type="project" value="InterPro"/>
</dbReference>
<proteinExistence type="predicted"/>
<dbReference type="SUPFAM" id="SSF48452">
    <property type="entry name" value="TPR-like"/>
    <property type="match status" value="1"/>
</dbReference>
<dbReference type="InterPro" id="IPR036388">
    <property type="entry name" value="WH-like_DNA-bd_sf"/>
</dbReference>
<dbReference type="InterPro" id="IPR000792">
    <property type="entry name" value="Tscrpt_reg_LuxR_C"/>
</dbReference>
<dbReference type="GO" id="GO:0005524">
    <property type="term" value="F:ATP binding"/>
    <property type="evidence" value="ECO:0007669"/>
    <property type="project" value="UniProtKB-KW"/>
</dbReference>
<dbReference type="InterPro" id="IPR016032">
    <property type="entry name" value="Sig_transdc_resp-reg_C-effctor"/>
</dbReference>
<keyword evidence="6" id="KW-1185">Reference proteome</keyword>
<dbReference type="Pfam" id="PF13191">
    <property type="entry name" value="AAA_16"/>
    <property type="match status" value="1"/>
</dbReference>